<evidence type="ECO:0008006" key="3">
    <source>
        <dbReference type="Google" id="ProtNLM"/>
    </source>
</evidence>
<organism evidence="1 2">
    <name type="scientific">Corallococcus carmarthensis</name>
    <dbReference type="NCBI Taxonomy" id="2316728"/>
    <lineage>
        <taxon>Bacteria</taxon>
        <taxon>Pseudomonadati</taxon>
        <taxon>Myxococcota</taxon>
        <taxon>Myxococcia</taxon>
        <taxon>Myxococcales</taxon>
        <taxon>Cystobacterineae</taxon>
        <taxon>Myxococcaceae</taxon>
        <taxon>Corallococcus</taxon>
    </lineage>
</organism>
<dbReference type="RefSeq" id="WP_120600496.1">
    <property type="nucleotide sequence ID" value="NZ_RAWE01000001.1"/>
</dbReference>
<dbReference type="EMBL" id="RAWE01000001">
    <property type="protein sequence ID" value="RKH07907.1"/>
    <property type="molecule type" value="Genomic_DNA"/>
</dbReference>
<name>A0A3A8KKG9_9BACT</name>
<dbReference type="CDD" id="cd00161">
    <property type="entry name" value="beta-trefoil_Ricin-like"/>
    <property type="match status" value="1"/>
</dbReference>
<dbReference type="SUPFAM" id="SSF50370">
    <property type="entry name" value="Ricin B-like lectins"/>
    <property type="match status" value="1"/>
</dbReference>
<dbReference type="InterPro" id="IPR035992">
    <property type="entry name" value="Ricin_B-like_lectins"/>
</dbReference>
<comment type="caution">
    <text evidence="1">The sequence shown here is derived from an EMBL/GenBank/DDBJ whole genome shotgun (WGS) entry which is preliminary data.</text>
</comment>
<gene>
    <name evidence="1" type="ORF">D7X32_00465</name>
</gene>
<keyword evidence="2" id="KW-1185">Reference proteome</keyword>
<accession>A0A3A8KKG9</accession>
<protein>
    <recommendedName>
        <fullName evidence="3">Ricin B lectin domain-containing protein</fullName>
    </recommendedName>
</protein>
<dbReference type="AlphaFoldDB" id="A0A3A8KKG9"/>
<reference evidence="2" key="1">
    <citation type="submission" date="2018-09" db="EMBL/GenBank/DDBJ databases">
        <authorList>
            <person name="Livingstone P.G."/>
            <person name="Whitworth D.E."/>
        </authorList>
    </citation>
    <scope>NUCLEOTIDE SEQUENCE [LARGE SCALE GENOMIC DNA]</scope>
    <source>
        <strain evidence="2">CA043D</strain>
    </source>
</reference>
<dbReference type="OrthoDB" id="231191at2"/>
<sequence>MSEARADVEAVTLWMSPQYAGFPPTAEFHYHAAWLRQHGRNPAMVWQPPQTPAPLPQPVPQVPEAVSFDSRCYYRLTTQWRGDGLSLDIINDGKNNTPILAKTAMVPGQRWKLLPEANGAHRLVTQWRGKGLSLANTASNQPLLVDTAAAPEQLWRVTPELDGTLRLTNLAQDASLSLDILYDGKANITPILAPTRDVSGQLWNVTQVAPCP</sequence>
<proteinExistence type="predicted"/>
<evidence type="ECO:0000313" key="1">
    <source>
        <dbReference type="EMBL" id="RKH07907.1"/>
    </source>
</evidence>
<dbReference type="Proteomes" id="UP000268313">
    <property type="component" value="Unassembled WGS sequence"/>
</dbReference>
<evidence type="ECO:0000313" key="2">
    <source>
        <dbReference type="Proteomes" id="UP000268313"/>
    </source>
</evidence>
<dbReference type="Gene3D" id="2.80.10.50">
    <property type="match status" value="1"/>
</dbReference>